<evidence type="ECO:0000256" key="3">
    <source>
        <dbReference type="ARBA" id="ARBA00022449"/>
    </source>
</evidence>
<keyword evidence="2" id="KW-0813">Transport</keyword>
<proteinExistence type="predicted"/>
<feature type="transmembrane region" description="Helical" evidence="10">
    <location>
        <begin position="42"/>
        <end position="67"/>
    </location>
</feature>
<dbReference type="InterPro" id="IPR050222">
    <property type="entry name" value="MATE_MdtK"/>
</dbReference>
<feature type="transmembrane region" description="Helical" evidence="10">
    <location>
        <begin position="233"/>
        <end position="259"/>
    </location>
</feature>
<keyword evidence="4" id="KW-1003">Cell membrane</keyword>
<keyword evidence="8 10" id="KW-0472">Membrane</keyword>
<dbReference type="Pfam" id="PF01554">
    <property type="entry name" value="MatE"/>
    <property type="match status" value="2"/>
</dbReference>
<comment type="subcellular location">
    <subcellularLocation>
        <location evidence="1">Cell inner membrane</location>
        <topology evidence="1">Multi-pass membrane protein</topology>
    </subcellularLocation>
</comment>
<keyword evidence="7" id="KW-0406">Ion transport</keyword>
<feature type="transmembrane region" description="Helical" evidence="10">
    <location>
        <begin position="128"/>
        <end position="146"/>
    </location>
</feature>
<evidence type="ECO:0000256" key="5">
    <source>
        <dbReference type="ARBA" id="ARBA00022692"/>
    </source>
</evidence>
<keyword evidence="12" id="KW-1185">Reference proteome</keyword>
<evidence type="ECO:0000256" key="7">
    <source>
        <dbReference type="ARBA" id="ARBA00023065"/>
    </source>
</evidence>
<dbReference type="PIRSF" id="PIRSF006603">
    <property type="entry name" value="DinF"/>
    <property type="match status" value="1"/>
</dbReference>
<dbReference type="GO" id="GO:0006811">
    <property type="term" value="P:monoatomic ion transport"/>
    <property type="evidence" value="ECO:0007669"/>
    <property type="project" value="UniProtKB-KW"/>
</dbReference>
<keyword evidence="6 10" id="KW-1133">Transmembrane helix</keyword>
<keyword evidence="3" id="KW-0050">Antiport</keyword>
<evidence type="ECO:0000256" key="9">
    <source>
        <dbReference type="ARBA" id="ARBA00031636"/>
    </source>
</evidence>
<dbReference type="GO" id="GO:0005886">
    <property type="term" value="C:plasma membrane"/>
    <property type="evidence" value="ECO:0007669"/>
    <property type="project" value="UniProtKB-SubCell"/>
</dbReference>
<evidence type="ECO:0000256" key="4">
    <source>
        <dbReference type="ARBA" id="ARBA00022475"/>
    </source>
</evidence>
<feature type="transmembrane region" description="Helical" evidence="10">
    <location>
        <begin position="271"/>
        <end position="295"/>
    </location>
</feature>
<evidence type="ECO:0000313" key="12">
    <source>
        <dbReference type="Proteomes" id="UP000640333"/>
    </source>
</evidence>
<gene>
    <name evidence="11" type="ORF">IOQ59_19565</name>
</gene>
<dbReference type="InterPro" id="IPR002528">
    <property type="entry name" value="MATE_fam"/>
</dbReference>
<feature type="transmembrane region" description="Helical" evidence="10">
    <location>
        <begin position="87"/>
        <end position="108"/>
    </location>
</feature>
<dbReference type="GO" id="GO:0015297">
    <property type="term" value="F:antiporter activity"/>
    <property type="evidence" value="ECO:0007669"/>
    <property type="project" value="UniProtKB-KW"/>
</dbReference>
<feature type="transmembrane region" description="Helical" evidence="10">
    <location>
        <begin position="407"/>
        <end position="431"/>
    </location>
</feature>
<dbReference type="AlphaFoldDB" id="A0A8J7FXH0"/>
<organism evidence="11 12">
    <name type="scientific">Pontibacterium sinense</name>
    <dbReference type="NCBI Taxonomy" id="2781979"/>
    <lineage>
        <taxon>Bacteria</taxon>
        <taxon>Pseudomonadati</taxon>
        <taxon>Pseudomonadota</taxon>
        <taxon>Gammaproteobacteria</taxon>
        <taxon>Oceanospirillales</taxon>
        <taxon>Oceanospirillaceae</taxon>
        <taxon>Pontibacterium</taxon>
    </lineage>
</organism>
<evidence type="ECO:0000256" key="2">
    <source>
        <dbReference type="ARBA" id="ARBA00022448"/>
    </source>
</evidence>
<dbReference type="Proteomes" id="UP000640333">
    <property type="component" value="Unassembled WGS sequence"/>
</dbReference>
<keyword evidence="5 10" id="KW-0812">Transmembrane</keyword>
<feature type="transmembrane region" description="Helical" evidence="10">
    <location>
        <begin position="190"/>
        <end position="212"/>
    </location>
</feature>
<evidence type="ECO:0000256" key="8">
    <source>
        <dbReference type="ARBA" id="ARBA00023136"/>
    </source>
</evidence>
<comment type="caution">
    <text evidence="11">The sequence shown here is derived from an EMBL/GenBank/DDBJ whole genome shotgun (WGS) entry which is preliminary data.</text>
</comment>
<dbReference type="PANTHER" id="PTHR43298">
    <property type="entry name" value="MULTIDRUG RESISTANCE PROTEIN NORM-RELATED"/>
    <property type="match status" value="1"/>
</dbReference>
<dbReference type="InterPro" id="IPR048279">
    <property type="entry name" value="MdtK-like"/>
</dbReference>
<evidence type="ECO:0000313" key="11">
    <source>
        <dbReference type="EMBL" id="MBE9399465.1"/>
    </source>
</evidence>
<name>A0A8J7FXH0_9GAMM</name>
<dbReference type="NCBIfam" id="TIGR00797">
    <property type="entry name" value="matE"/>
    <property type="match status" value="1"/>
</dbReference>
<protein>
    <recommendedName>
        <fullName evidence="9">Multidrug-efflux transporter</fullName>
    </recommendedName>
</protein>
<evidence type="ECO:0000256" key="1">
    <source>
        <dbReference type="ARBA" id="ARBA00004429"/>
    </source>
</evidence>
<feature type="transmembrane region" description="Helical" evidence="10">
    <location>
        <begin position="381"/>
        <end position="401"/>
    </location>
</feature>
<dbReference type="GO" id="GO:0042910">
    <property type="term" value="F:xenobiotic transmembrane transporter activity"/>
    <property type="evidence" value="ECO:0007669"/>
    <property type="project" value="InterPro"/>
</dbReference>
<evidence type="ECO:0000256" key="10">
    <source>
        <dbReference type="SAM" id="Phobius"/>
    </source>
</evidence>
<accession>A0A8J7FXH0</accession>
<feature type="transmembrane region" description="Helical" evidence="10">
    <location>
        <begin position="12"/>
        <end position="30"/>
    </location>
</feature>
<dbReference type="EMBL" id="JADEYS010000028">
    <property type="protein sequence ID" value="MBE9399465.1"/>
    <property type="molecule type" value="Genomic_DNA"/>
</dbReference>
<reference evidence="11" key="1">
    <citation type="submission" date="2020-10" db="EMBL/GenBank/DDBJ databases">
        <title>Bacterium isolated from coastal waters sediment.</title>
        <authorList>
            <person name="Chen R.-J."/>
            <person name="Lu D.-C."/>
            <person name="Zhu K.-L."/>
            <person name="Du Z.-J."/>
        </authorList>
    </citation>
    <scope>NUCLEOTIDE SEQUENCE</scope>
    <source>
        <strain evidence="11">N1Y112</strain>
    </source>
</reference>
<feature type="transmembrane region" description="Helical" evidence="10">
    <location>
        <begin position="316"/>
        <end position="341"/>
    </location>
</feature>
<dbReference type="RefSeq" id="WP_193955161.1">
    <property type="nucleotide sequence ID" value="NZ_JADEYS010000028.1"/>
</dbReference>
<feature type="transmembrane region" description="Helical" evidence="10">
    <location>
        <begin position="353"/>
        <end position="374"/>
    </location>
</feature>
<evidence type="ECO:0000256" key="6">
    <source>
        <dbReference type="ARBA" id="ARBA00022989"/>
    </source>
</evidence>
<feature type="transmembrane region" description="Helical" evidence="10">
    <location>
        <begin position="158"/>
        <end position="178"/>
    </location>
</feature>
<sequence>MTATQRYKTILMLGLPIIGGMLSQSILNLVDAAMVGSLGEAALAGVGVGSYANFVAVSLILGLSSGVQAMVARRRGQGRLAEMARPVNWGLIVSVLFALPLSLIYISHSADIIALISDDPEVQDIGQSYFDYRTMAMLAVGINLSFRGWWNGIKQPGTYLISLLVMHVLNVAISYGLIFGKLGLPEMGAAGAGLGTAIALTLGCLLNGVLMWRSARPYGFLKYRRGPASIGKLLSLSIPHSLQQFFFAAGICTLFWIIGQLGTEDQAIAHVLINLALFLILPGVGFGIASTSLVSHSLGENNAEEACQWGWDTIKTALGVIILLSLPLWMFPDAILGLFIHSDTLLLQAELPLQITAIAICLDTAAIVLTQALLGAGANRSVLYISTVGQWMFYLPLAWLIGPYWGFGLLGIWLVQLIHRALSSAIFSYVWSKRQWAEIAV</sequence>
<dbReference type="CDD" id="cd13133">
    <property type="entry name" value="MATE_like_7"/>
    <property type="match status" value="1"/>
</dbReference>
<dbReference type="PANTHER" id="PTHR43298:SF2">
    <property type="entry name" value="FMN_FAD EXPORTER YEEO-RELATED"/>
    <property type="match status" value="1"/>
</dbReference>